<keyword evidence="2" id="KW-0472">Membrane</keyword>
<keyword evidence="2" id="KW-0812">Transmembrane</keyword>
<sequence>MAQRGQERRAEETEEQRNRRLAVMRQRSQQRRAEETEEQRKENTFWAEHNVYLIFGSYYFCFVQFSLFPMPKRKRGVTGDVEVDGRQLENVKGELLKLKKKEAADCNYGTTWPGQKSGRNRRTKK</sequence>
<feature type="compositionally biased region" description="Basic and acidic residues" evidence="1">
    <location>
        <begin position="1"/>
        <end position="18"/>
    </location>
</feature>
<evidence type="ECO:0000256" key="2">
    <source>
        <dbReference type="SAM" id="Phobius"/>
    </source>
</evidence>
<dbReference type="Pfam" id="PF21107">
    <property type="entry name" value="STPRs"/>
    <property type="match status" value="1"/>
</dbReference>
<protein>
    <recommendedName>
        <fullName evidence="3">STPR domain-containing protein</fullName>
    </recommendedName>
</protein>
<feature type="compositionally biased region" description="Basic and acidic residues" evidence="1">
    <location>
        <begin position="31"/>
        <end position="41"/>
    </location>
</feature>
<dbReference type="InterPro" id="IPR048998">
    <property type="entry name" value="STPR"/>
</dbReference>
<proteinExistence type="predicted"/>
<evidence type="ECO:0000313" key="5">
    <source>
        <dbReference type="Proteomes" id="UP000499080"/>
    </source>
</evidence>
<feature type="transmembrane region" description="Helical" evidence="2">
    <location>
        <begin position="51"/>
        <end position="68"/>
    </location>
</feature>
<evidence type="ECO:0000256" key="1">
    <source>
        <dbReference type="SAM" id="MobiDB-lite"/>
    </source>
</evidence>
<reference evidence="4 5" key="1">
    <citation type="journal article" date="2019" name="Sci. Rep.">
        <title>Orb-weaving spider Araneus ventricosus genome elucidates the spidroin gene catalogue.</title>
        <authorList>
            <person name="Kono N."/>
            <person name="Nakamura H."/>
            <person name="Ohtoshi R."/>
            <person name="Moran D.A.P."/>
            <person name="Shinohara A."/>
            <person name="Yoshida Y."/>
            <person name="Fujiwara M."/>
            <person name="Mori M."/>
            <person name="Tomita M."/>
            <person name="Arakawa K."/>
        </authorList>
    </citation>
    <scope>NUCLEOTIDE SEQUENCE [LARGE SCALE GENOMIC DNA]</scope>
</reference>
<feature type="region of interest" description="Disordered" evidence="1">
    <location>
        <begin position="1"/>
        <end position="41"/>
    </location>
</feature>
<dbReference type="Proteomes" id="UP000499080">
    <property type="component" value="Unassembled WGS sequence"/>
</dbReference>
<evidence type="ECO:0000259" key="3">
    <source>
        <dbReference type="Pfam" id="PF21107"/>
    </source>
</evidence>
<gene>
    <name evidence="4" type="ORF">AVEN_173289_1</name>
</gene>
<name>A0A4Y2RV68_ARAVE</name>
<keyword evidence="5" id="KW-1185">Reference proteome</keyword>
<keyword evidence="2" id="KW-1133">Transmembrane helix</keyword>
<accession>A0A4Y2RV68</accession>
<dbReference type="AlphaFoldDB" id="A0A4Y2RV68"/>
<feature type="domain" description="STPR" evidence="3">
    <location>
        <begin position="1"/>
        <end position="41"/>
    </location>
</feature>
<organism evidence="4 5">
    <name type="scientific">Araneus ventricosus</name>
    <name type="common">Orbweaver spider</name>
    <name type="synonym">Epeira ventricosa</name>
    <dbReference type="NCBI Taxonomy" id="182803"/>
    <lineage>
        <taxon>Eukaryota</taxon>
        <taxon>Metazoa</taxon>
        <taxon>Ecdysozoa</taxon>
        <taxon>Arthropoda</taxon>
        <taxon>Chelicerata</taxon>
        <taxon>Arachnida</taxon>
        <taxon>Araneae</taxon>
        <taxon>Araneomorphae</taxon>
        <taxon>Entelegynae</taxon>
        <taxon>Araneoidea</taxon>
        <taxon>Araneidae</taxon>
        <taxon>Araneus</taxon>
    </lineage>
</organism>
<dbReference type="EMBL" id="BGPR01147435">
    <property type="protein sequence ID" value="GBN79149.1"/>
    <property type="molecule type" value="Genomic_DNA"/>
</dbReference>
<comment type="caution">
    <text evidence="4">The sequence shown here is derived from an EMBL/GenBank/DDBJ whole genome shotgun (WGS) entry which is preliminary data.</text>
</comment>
<evidence type="ECO:0000313" key="4">
    <source>
        <dbReference type="EMBL" id="GBN79149.1"/>
    </source>
</evidence>